<reference evidence="2" key="1">
    <citation type="submission" date="2014-09" db="EMBL/GenBank/DDBJ databases">
        <authorList>
            <person name="Magalhaes I.L.F."/>
            <person name="Oliveira U."/>
            <person name="Santos F.R."/>
            <person name="Vidigal T.H.D.A."/>
            <person name="Brescovit A.D."/>
            <person name="Santos A.J."/>
        </authorList>
    </citation>
    <scope>NUCLEOTIDE SEQUENCE</scope>
    <source>
        <tissue evidence="2">Shoot tissue taken approximately 20 cm above the soil surface</tissue>
    </source>
</reference>
<proteinExistence type="predicted"/>
<accession>A0A0A9AHC1</accession>
<evidence type="ECO:0000256" key="1">
    <source>
        <dbReference type="SAM" id="MobiDB-lite"/>
    </source>
</evidence>
<protein>
    <submittedName>
        <fullName evidence="2">Uncharacterized protein</fullName>
    </submittedName>
</protein>
<name>A0A0A9AHC1_ARUDO</name>
<feature type="region of interest" description="Disordered" evidence="1">
    <location>
        <begin position="1"/>
        <end position="30"/>
    </location>
</feature>
<dbReference type="AlphaFoldDB" id="A0A0A9AHC1"/>
<sequence length="30" mass="3129">MLGELAAETIKDQDAFGDSTSNRDSATLAT</sequence>
<dbReference type="EMBL" id="GBRH01249540">
    <property type="protein sequence ID" value="JAD48355.1"/>
    <property type="molecule type" value="Transcribed_RNA"/>
</dbReference>
<feature type="compositionally biased region" description="Polar residues" evidence="1">
    <location>
        <begin position="18"/>
        <end position="30"/>
    </location>
</feature>
<reference evidence="2" key="2">
    <citation type="journal article" date="2015" name="Data Brief">
        <title>Shoot transcriptome of the giant reed, Arundo donax.</title>
        <authorList>
            <person name="Barrero R.A."/>
            <person name="Guerrero F.D."/>
            <person name="Moolhuijzen P."/>
            <person name="Goolsby J.A."/>
            <person name="Tidwell J."/>
            <person name="Bellgard S.E."/>
            <person name="Bellgard M.I."/>
        </authorList>
    </citation>
    <scope>NUCLEOTIDE SEQUENCE</scope>
    <source>
        <tissue evidence="2">Shoot tissue taken approximately 20 cm above the soil surface</tissue>
    </source>
</reference>
<organism evidence="2">
    <name type="scientific">Arundo donax</name>
    <name type="common">Giant reed</name>
    <name type="synonym">Donax arundinaceus</name>
    <dbReference type="NCBI Taxonomy" id="35708"/>
    <lineage>
        <taxon>Eukaryota</taxon>
        <taxon>Viridiplantae</taxon>
        <taxon>Streptophyta</taxon>
        <taxon>Embryophyta</taxon>
        <taxon>Tracheophyta</taxon>
        <taxon>Spermatophyta</taxon>
        <taxon>Magnoliopsida</taxon>
        <taxon>Liliopsida</taxon>
        <taxon>Poales</taxon>
        <taxon>Poaceae</taxon>
        <taxon>PACMAD clade</taxon>
        <taxon>Arundinoideae</taxon>
        <taxon>Arundineae</taxon>
        <taxon>Arundo</taxon>
    </lineage>
</organism>
<evidence type="ECO:0000313" key="2">
    <source>
        <dbReference type="EMBL" id="JAD48355.1"/>
    </source>
</evidence>